<evidence type="ECO:0000313" key="9">
    <source>
        <dbReference type="RefSeq" id="XP_034254752.1"/>
    </source>
</evidence>
<keyword evidence="2" id="KW-0805">Transcription regulation</keyword>
<protein>
    <submittedName>
        <fullName evidence="8 9">INO80 complex subunit C</fullName>
    </submittedName>
</protein>
<keyword evidence="3" id="KW-0804">Transcription</keyword>
<feature type="domain" description="Vps72/YL1 C-terminal" evidence="6">
    <location>
        <begin position="105"/>
        <end position="134"/>
    </location>
</feature>
<gene>
    <name evidence="8 9" type="primary">LOC117653281</name>
</gene>
<dbReference type="AlphaFoldDB" id="A0A6P9A9N1"/>
<dbReference type="RefSeq" id="XP_034254752.1">
    <property type="nucleotide sequence ID" value="XM_034398861.1"/>
</dbReference>
<evidence type="ECO:0000313" key="8">
    <source>
        <dbReference type="RefSeq" id="XP_034254751.1"/>
    </source>
</evidence>
<dbReference type="GO" id="GO:0006338">
    <property type="term" value="P:chromatin remodeling"/>
    <property type="evidence" value="ECO:0007669"/>
    <property type="project" value="InterPro"/>
</dbReference>
<dbReference type="OrthoDB" id="49520at2759"/>
<evidence type="ECO:0000256" key="2">
    <source>
        <dbReference type="ARBA" id="ARBA00023015"/>
    </source>
</evidence>
<dbReference type="InterPro" id="IPR013272">
    <property type="entry name" value="Vps72/YL1_C"/>
</dbReference>
<dbReference type="GeneID" id="117653281"/>
<dbReference type="GO" id="GO:0031011">
    <property type="term" value="C:Ino80 complex"/>
    <property type="evidence" value="ECO:0007669"/>
    <property type="project" value="InterPro"/>
</dbReference>
<evidence type="ECO:0000259" key="6">
    <source>
        <dbReference type="SMART" id="SM00993"/>
    </source>
</evidence>
<organism evidence="9">
    <name type="scientific">Thrips palmi</name>
    <name type="common">Melon thrips</name>
    <dbReference type="NCBI Taxonomy" id="161013"/>
    <lineage>
        <taxon>Eukaryota</taxon>
        <taxon>Metazoa</taxon>
        <taxon>Ecdysozoa</taxon>
        <taxon>Arthropoda</taxon>
        <taxon>Hexapoda</taxon>
        <taxon>Insecta</taxon>
        <taxon>Pterygota</taxon>
        <taxon>Neoptera</taxon>
        <taxon>Paraneoptera</taxon>
        <taxon>Thysanoptera</taxon>
        <taxon>Terebrantia</taxon>
        <taxon>Thripoidea</taxon>
        <taxon>Thripidae</taxon>
        <taxon>Thrips</taxon>
    </lineage>
</organism>
<sequence>MVSKKKRPNTPVIEVESIGQINTSISEEPSPSPATTEFNDEAREERKFLFKDAAYQMRANKSGNKRKGGKSLKQILTQERTLPWPASSVLYSSINAPPSFVPCKKYSDISGLQANYTDPQTKLFYASAEEFGTIRRLPSDIVAGYLALRRANNPIS</sequence>
<dbReference type="InterPro" id="IPR029525">
    <property type="entry name" value="INO80C/Ies6"/>
</dbReference>
<comment type="subcellular location">
    <subcellularLocation>
        <location evidence="1">Nucleus</location>
    </subcellularLocation>
</comment>
<feature type="region of interest" description="Disordered" evidence="5">
    <location>
        <begin position="1"/>
        <end position="41"/>
    </location>
</feature>
<dbReference type="SMART" id="SM00993">
    <property type="entry name" value="YL1_C"/>
    <property type="match status" value="1"/>
</dbReference>
<evidence type="ECO:0000313" key="7">
    <source>
        <dbReference type="Proteomes" id="UP000515158"/>
    </source>
</evidence>
<dbReference type="KEGG" id="tpal:117653281"/>
<accession>A0A6P9A9N1</accession>
<name>A0A6P9A9N1_THRPL</name>
<dbReference type="PANTHER" id="PTHR31200">
    <property type="entry name" value="INO80 COMPLEX SUBUNIT C"/>
    <property type="match status" value="1"/>
</dbReference>
<reference evidence="8 9" key="1">
    <citation type="submission" date="2025-04" db="UniProtKB">
        <authorList>
            <consortium name="RefSeq"/>
        </authorList>
    </citation>
    <scope>IDENTIFICATION</scope>
    <source>
        <tissue evidence="8 9">Total insect</tissue>
    </source>
</reference>
<dbReference type="Proteomes" id="UP000515158">
    <property type="component" value="Unplaced"/>
</dbReference>
<dbReference type="RefSeq" id="XP_034254751.1">
    <property type="nucleotide sequence ID" value="XM_034398860.1"/>
</dbReference>
<dbReference type="PANTHER" id="PTHR31200:SF1">
    <property type="entry name" value="INO80 COMPLEX SUBUNIT C"/>
    <property type="match status" value="1"/>
</dbReference>
<evidence type="ECO:0000256" key="5">
    <source>
        <dbReference type="SAM" id="MobiDB-lite"/>
    </source>
</evidence>
<keyword evidence="4" id="KW-0539">Nucleus</keyword>
<proteinExistence type="predicted"/>
<dbReference type="Pfam" id="PF08265">
    <property type="entry name" value="YL1_C"/>
    <property type="match status" value="1"/>
</dbReference>
<feature type="compositionally biased region" description="Polar residues" evidence="5">
    <location>
        <begin position="19"/>
        <end position="37"/>
    </location>
</feature>
<evidence type="ECO:0000256" key="3">
    <source>
        <dbReference type="ARBA" id="ARBA00023163"/>
    </source>
</evidence>
<evidence type="ECO:0000256" key="4">
    <source>
        <dbReference type="ARBA" id="ARBA00023242"/>
    </source>
</evidence>
<evidence type="ECO:0000256" key="1">
    <source>
        <dbReference type="ARBA" id="ARBA00004123"/>
    </source>
</evidence>
<keyword evidence="7" id="KW-1185">Reference proteome</keyword>